<dbReference type="Pfam" id="PF07927">
    <property type="entry name" value="HicA_toxin"/>
    <property type="match status" value="1"/>
</dbReference>
<comment type="caution">
    <text evidence="8">The sequence shown here is derived from an EMBL/GenBank/DDBJ whole genome shotgun (WGS) entry which is preliminary data.</text>
</comment>
<gene>
    <name evidence="8" type="ORF">QTN47_04975</name>
</gene>
<evidence type="ECO:0000256" key="4">
    <source>
        <dbReference type="ARBA" id="ARBA00022759"/>
    </source>
</evidence>
<keyword evidence="9" id="KW-1185">Reference proteome</keyword>
<protein>
    <submittedName>
        <fullName evidence="8">Type II toxin-antitoxin system HicA family toxin</fullName>
    </submittedName>
</protein>
<sequence>MKSKQFHKMVRKNGWRLLRCEGTSHYIYEKDGKVEVIPYHGSKEMGEGLRKTLIKRMGLK</sequence>
<evidence type="ECO:0000256" key="5">
    <source>
        <dbReference type="ARBA" id="ARBA00022801"/>
    </source>
</evidence>
<dbReference type="InterPro" id="IPR012933">
    <property type="entry name" value="HicA_mRNA_interferase"/>
</dbReference>
<keyword evidence="6" id="KW-0694">RNA-binding</keyword>
<dbReference type="EMBL" id="JAULBC010000001">
    <property type="protein sequence ID" value="MEX6686833.1"/>
    <property type="molecule type" value="Genomic_DNA"/>
</dbReference>
<evidence type="ECO:0000313" key="8">
    <source>
        <dbReference type="EMBL" id="MEX6686833.1"/>
    </source>
</evidence>
<comment type="similarity">
    <text evidence="1">Belongs to the HicA mRNA interferase family.</text>
</comment>
<keyword evidence="4" id="KW-0255">Endonuclease</keyword>
<dbReference type="SUPFAM" id="SSF54786">
    <property type="entry name" value="YcfA/nrd intein domain"/>
    <property type="match status" value="1"/>
</dbReference>
<dbReference type="InterPro" id="IPR038570">
    <property type="entry name" value="HicA_sf"/>
</dbReference>
<evidence type="ECO:0000256" key="7">
    <source>
        <dbReference type="ARBA" id="ARBA00023016"/>
    </source>
</evidence>
<dbReference type="Proteomes" id="UP001560573">
    <property type="component" value="Unassembled WGS sequence"/>
</dbReference>
<dbReference type="RefSeq" id="WP_369328230.1">
    <property type="nucleotide sequence ID" value="NZ_JAULBC010000001.1"/>
</dbReference>
<evidence type="ECO:0000313" key="9">
    <source>
        <dbReference type="Proteomes" id="UP001560573"/>
    </source>
</evidence>
<dbReference type="Gene3D" id="3.30.920.30">
    <property type="entry name" value="Hypothetical protein"/>
    <property type="match status" value="1"/>
</dbReference>
<evidence type="ECO:0000256" key="6">
    <source>
        <dbReference type="ARBA" id="ARBA00022884"/>
    </source>
</evidence>
<evidence type="ECO:0000256" key="3">
    <source>
        <dbReference type="ARBA" id="ARBA00022722"/>
    </source>
</evidence>
<organism evidence="8 9">
    <name type="scientific">Danxiaibacter flavus</name>
    <dbReference type="NCBI Taxonomy" id="3049108"/>
    <lineage>
        <taxon>Bacteria</taxon>
        <taxon>Pseudomonadati</taxon>
        <taxon>Bacteroidota</taxon>
        <taxon>Chitinophagia</taxon>
        <taxon>Chitinophagales</taxon>
        <taxon>Chitinophagaceae</taxon>
        <taxon>Danxiaibacter</taxon>
    </lineage>
</organism>
<reference evidence="8 9" key="1">
    <citation type="submission" date="2023-07" db="EMBL/GenBank/DDBJ databases">
        <authorList>
            <person name="Lian W.-H."/>
        </authorList>
    </citation>
    <scope>NUCLEOTIDE SEQUENCE [LARGE SCALE GENOMIC DNA]</scope>
    <source>
        <strain evidence="8 9">SYSU DXS3180</strain>
    </source>
</reference>
<evidence type="ECO:0000256" key="1">
    <source>
        <dbReference type="ARBA" id="ARBA00006620"/>
    </source>
</evidence>
<evidence type="ECO:0000256" key="2">
    <source>
        <dbReference type="ARBA" id="ARBA00022649"/>
    </source>
</evidence>
<keyword evidence="3" id="KW-0540">Nuclease</keyword>
<keyword evidence="2" id="KW-1277">Toxin-antitoxin system</keyword>
<keyword evidence="7" id="KW-0346">Stress response</keyword>
<keyword evidence="5" id="KW-0378">Hydrolase</keyword>
<proteinExistence type="inferred from homology"/>
<accession>A0ABV3ZAG3</accession>
<name>A0ABV3ZAG3_9BACT</name>